<protein>
    <submittedName>
        <fullName evidence="2">N-acetyltransferase</fullName>
    </submittedName>
</protein>
<dbReference type="SUPFAM" id="SSF55729">
    <property type="entry name" value="Acyl-CoA N-acyltransferases (Nat)"/>
    <property type="match status" value="1"/>
</dbReference>
<sequence length="171" mass="19905">MSAFIFPELETGRLRLSILTLNDSAAVYKHFSDENVTRFMDIDPCKDIQEAKEIIQYHIDDTGSRWGIFSKVDSQFVGTCGFHCWVQGEQPRAEIGFDLAKEHWGKGLMQEALHPVIEVGFNQMGLEIIEATVEQGNDRSINLLRKLKFEKETELRDQLIYFYLNRQSWRE</sequence>
<dbReference type="AlphaFoldDB" id="A0A398CEU7"/>
<proteinExistence type="predicted"/>
<keyword evidence="2" id="KW-0808">Transferase</keyword>
<dbReference type="InterPro" id="IPR000182">
    <property type="entry name" value="GNAT_dom"/>
</dbReference>
<dbReference type="GO" id="GO:0005737">
    <property type="term" value="C:cytoplasm"/>
    <property type="evidence" value="ECO:0007669"/>
    <property type="project" value="TreeGrafter"/>
</dbReference>
<name>A0A398CEU7_9BACL</name>
<dbReference type="OrthoDB" id="9785602at2"/>
<evidence type="ECO:0000313" key="2">
    <source>
        <dbReference type="EMBL" id="RIE01243.1"/>
    </source>
</evidence>
<keyword evidence="4" id="KW-1185">Reference proteome</keyword>
<dbReference type="Pfam" id="PF13302">
    <property type="entry name" value="Acetyltransf_3"/>
    <property type="match status" value="1"/>
</dbReference>
<dbReference type="RefSeq" id="WP_119148110.1">
    <property type="nucleotide sequence ID" value="NZ_JBHSOV010000041.1"/>
</dbReference>
<comment type="caution">
    <text evidence="2">The sequence shown here is derived from an EMBL/GenBank/DDBJ whole genome shotgun (WGS) entry which is preliminary data.</text>
</comment>
<dbReference type="EMBL" id="QXJM01000024">
    <property type="protein sequence ID" value="RIE04591.1"/>
    <property type="molecule type" value="Genomic_DNA"/>
</dbReference>
<accession>A0A398CEU7</accession>
<feature type="domain" description="N-acetyltransferase" evidence="1">
    <location>
        <begin position="26"/>
        <end position="167"/>
    </location>
</feature>
<evidence type="ECO:0000313" key="3">
    <source>
        <dbReference type="EMBL" id="RIE04591.1"/>
    </source>
</evidence>
<dbReference type="Gene3D" id="3.40.630.30">
    <property type="match status" value="1"/>
</dbReference>
<dbReference type="EMBL" id="QXJM01000040">
    <property type="protein sequence ID" value="RIE01243.1"/>
    <property type="molecule type" value="Genomic_DNA"/>
</dbReference>
<dbReference type="PANTHER" id="PTHR43792:SF9">
    <property type="entry name" value="RIBOSOMAL-PROTEIN-ALANINE ACETYLTRANSFERASE"/>
    <property type="match status" value="1"/>
</dbReference>
<dbReference type="Proteomes" id="UP000266340">
    <property type="component" value="Unassembled WGS sequence"/>
</dbReference>
<gene>
    <name evidence="3" type="ORF">D3H35_05345</name>
    <name evidence="2" type="ORF">D3H35_22900</name>
</gene>
<dbReference type="GO" id="GO:0008999">
    <property type="term" value="F:protein-N-terminal-alanine acetyltransferase activity"/>
    <property type="evidence" value="ECO:0007669"/>
    <property type="project" value="TreeGrafter"/>
</dbReference>
<evidence type="ECO:0000259" key="1">
    <source>
        <dbReference type="PROSITE" id="PS51186"/>
    </source>
</evidence>
<organism evidence="2 4">
    <name type="scientific">Cohnella faecalis</name>
    <dbReference type="NCBI Taxonomy" id="2315694"/>
    <lineage>
        <taxon>Bacteria</taxon>
        <taxon>Bacillati</taxon>
        <taxon>Bacillota</taxon>
        <taxon>Bacilli</taxon>
        <taxon>Bacillales</taxon>
        <taxon>Paenibacillaceae</taxon>
        <taxon>Cohnella</taxon>
    </lineage>
</organism>
<evidence type="ECO:0000313" key="4">
    <source>
        <dbReference type="Proteomes" id="UP000266340"/>
    </source>
</evidence>
<reference evidence="2 4" key="1">
    <citation type="submission" date="2018-09" db="EMBL/GenBank/DDBJ databases">
        <title>Cohnella cavernae sp. nov., isolated from a karst cave.</title>
        <authorList>
            <person name="Zhu H."/>
        </authorList>
    </citation>
    <scope>NUCLEOTIDE SEQUENCE [LARGE SCALE GENOMIC DNA]</scope>
    <source>
        <strain evidence="2 4">K2E09-144</strain>
    </source>
</reference>
<dbReference type="InterPro" id="IPR051531">
    <property type="entry name" value="N-acetyltransferase"/>
</dbReference>
<dbReference type="InterPro" id="IPR016181">
    <property type="entry name" value="Acyl_CoA_acyltransferase"/>
</dbReference>
<dbReference type="PROSITE" id="PS51186">
    <property type="entry name" value="GNAT"/>
    <property type="match status" value="1"/>
</dbReference>
<dbReference type="PANTHER" id="PTHR43792">
    <property type="entry name" value="GNAT FAMILY, PUTATIVE (AFU_ORTHOLOGUE AFUA_3G00765)-RELATED-RELATED"/>
    <property type="match status" value="1"/>
</dbReference>